<dbReference type="InterPro" id="IPR003688">
    <property type="entry name" value="TraG/VirD4"/>
</dbReference>
<gene>
    <name evidence="9" type="ORF">FPG91_24485</name>
</gene>
<sequence length="753" mass="86536">MKGKGRNKFVQILCGLTIGGILGYFYAGLLRVLKEHNNLQDNLKDYEGTIQFMKTTDKQMQILYLVVLVISMGFVISKMGLKNKEYEDASDFGVHGTSRWGTILELLKGGAIAKDSKYSEKDPFKTLKAENGIILGRDIKTKKLIIVHDETTVDNQNVNVVGSSGSGKGQAFAINNLINNRERTIICTDPKGELYNLTHKIKEDQGYKVYQIDFINFESNAYNPLDYVKDDQEALQLAKTISKNSKKDDKEDYFFNTAKDLLAGLIIYCKSENPNANLPKDVKREFYRVSDDENYLRELCDAIGEDHPAYNLLKDASIAEGKTRTSILSSFAQQTGIFSLQKVARMTTHSDFNFREFQKEKSILYIKIRMDENPFTPLTATFFDQLITVFYDIADRNDSKLPIPSIFLLDEFANIGKIEKYGRVLSTCRGLGMSMITIIQDNAQLENLYGKEVARTIINNHDFTLFLRTKDPETAKYYSNLAGETTVRMTSESLSSPSGMFSGKSSSSKSVQEQYVKRPLITEGELINIDKQDCYVFISGYYPLKLKKAWQFVIYKDFLKNYDEYRERYRSLFNHNDKKVEELTDNELEKDVKVNLQKEKIVQEPEPQMDKKEEVELNIHEENEADNLNDDINTPQSIEKLARDYLDGKFTLNEYLPREKIESINMTLFEEEREYVDYSVELETIMENADFSSESIESVIKIKQGMQSMEDNKTEIAKNVELANNIDDIEKLLSQDIKDIEKDIDEELNFLVQ</sequence>
<comment type="caution">
    <text evidence="9">The sequence shown here is derived from an EMBL/GenBank/DDBJ whole genome shotgun (WGS) entry which is preliminary data.</text>
</comment>
<dbReference type="InterPro" id="IPR027417">
    <property type="entry name" value="P-loop_NTPase"/>
</dbReference>
<dbReference type="CDD" id="cd01127">
    <property type="entry name" value="TrwB_TraG_TraD_VirD4"/>
    <property type="match status" value="1"/>
</dbReference>
<dbReference type="PANTHER" id="PTHR37937">
    <property type="entry name" value="CONJUGATIVE TRANSFER: DNA TRANSPORT"/>
    <property type="match status" value="1"/>
</dbReference>
<keyword evidence="7" id="KW-0175">Coiled coil</keyword>
<keyword evidence="5 8" id="KW-1133">Transmembrane helix</keyword>
<keyword evidence="4 8" id="KW-0812">Transmembrane</keyword>
<evidence type="ECO:0000256" key="7">
    <source>
        <dbReference type="SAM" id="Coils"/>
    </source>
</evidence>
<dbReference type="Gene3D" id="3.40.50.300">
    <property type="entry name" value="P-loop containing nucleotide triphosphate hydrolases"/>
    <property type="match status" value="2"/>
</dbReference>
<reference evidence="9" key="1">
    <citation type="submission" date="2019-07" db="EMBL/GenBank/DDBJ databases">
        <title>Draft genome sequence of Bacillus thuringiensis strain PT02.</title>
        <authorList>
            <person name="Nguyen H."/>
            <person name="Nguyen L.N."/>
            <person name="Nguyen H.T.T."/>
            <person name="Nguyen D.V."/>
            <person name="Le H.T.T."/>
        </authorList>
    </citation>
    <scope>NUCLEOTIDE SEQUENCE</scope>
    <source>
        <strain evidence="9">PT02</strain>
    </source>
</reference>
<evidence type="ECO:0000256" key="8">
    <source>
        <dbReference type="SAM" id="Phobius"/>
    </source>
</evidence>
<evidence type="ECO:0000256" key="6">
    <source>
        <dbReference type="ARBA" id="ARBA00023136"/>
    </source>
</evidence>
<dbReference type="RefSeq" id="WP_000676587.1">
    <property type="nucleotide sequence ID" value="NZ_CP011357.1"/>
</dbReference>
<dbReference type="PANTHER" id="PTHR37937:SF1">
    <property type="entry name" value="CONJUGATIVE TRANSFER: DNA TRANSPORT"/>
    <property type="match status" value="1"/>
</dbReference>
<dbReference type="GO" id="GO:0005886">
    <property type="term" value="C:plasma membrane"/>
    <property type="evidence" value="ECO:0007669"/>
    <property type="project" value="UniProtKB-SubCell"/>
</dbReference>
<dbReference type="Pfam" id="PF02534">
    <property type="entry name" value="T4SS-DNA_transf"/>
    <property type="match status" value="1"/>
</dbReference>
<dbReference type="NCBIfam" id="NF045973">
    <property type="entry name" value="conju_CD1115"/>
    <property type="match status" value="1"/>
</dbReference>
<dbReference type="SUPFAM" id="SSF52540">
    <property type="entry name" value="P-loop containing nucleoside triphosphate hydrolases"/>
    <property type="match status" value="1"/>
</dbReference>
<proteinExistence type="inferred from homology"/>
<organism evidence="9">
    <name type="scientific">Bacillus thuringiensis</name>
    <dbReference type="NCBI Taxonomy" id="1428"/>
    <lineage>
        <taxon>Bacteria</taxon>
        <taxon>Bacillati</taxon>
        <taxon>Bacillota</taxon>
        <taxon>Bacilli</taxon>
        <taxon>Bacillales</taxon>
        <taxon>Bacillaceae</taxon>
        <taxon>Bacillus</taxon>
        <taxon>Bacillus cereus group</taxon>
    </lineage>
</organism>
<evidence type="ECO:0000256" key="5">
    <source>
        <dbReference type="ARBA" id="ARBA00022989"/>
    </source>
</evidence>
<feature type="coiled-coil region" evidence="7">
    <location>
        <begin position="29"/>
        <end position="56"/>
    </location>
</feature>
<accession>A0A643LS28</accession>
<protein>
    <submittedName>
        <fullName evidence="9">TrsK protein</fullName>
    </submittedName>
</protein>
<feature type="transmembrane region" description="Helical" evidence="8">
    <location>
        <begin position="62"/>
        <end position="81"/>
    </location>
</feature>
<evidence type="ECO:0000256" key="4">
    <source>
        <dbReference type="ARBA" id="ARBA00022692"/>
    </source>
</evidence>
<dbReference type="EMBL" id="VLPO01000052">
    <property type="protein sequence ID" value="KAB1348834.1"/>
    <property type="molecule type" value="Genomic_DNA"/>
</dbReference>
<comment type="subcellular location">
    <subcellularLocation>
        <location evidence="1">Cell membrane</location>
        <topology evidence="1">Multi-pass membrane protein</topology>
    </subcellularLocation>
</comment>
<comment type="similarity">
    <text evidence="2">Belongs to the VirD4/TraG family.</text>
</comment>
<dbReference type="AlphaFoldDB" id="A0A643LS28"/>
<feature type="transmembrane region" description="Helical" evidence="8">
    <location>
        <begin position="12"/>
        <end position="33"/>
    </location>
</feature>
<name>A0A643LS28_BACTU</name>
<evidence type="ECO:0000256" key="1">
    <source>
        <dbReference type="ARBA" id="ARBA00004651"/>
    </source>
</evidence>
<dbReference type="KEGG" id="bthy:AQ980_31475"/>
<evidence type="ECO:0000256" key="3">
    <source>
        <dbReference type="ARBA" id="ARBA00022475"/>
    </source>
</evidence>
<evidence type="ECO:0000256" key="2">
    <source>
        <dbReference type="ARBA" id="ARBA00008806"/>
    </source>
</evidence>
<evidence type="ECO:0000313" key="9">
    <source>
        <dbReference type="EMBL" id="KAB1348834.1"/>
    </source>
</evidence>
<keyword evidence="3" id="KW-1003">Cell membrane</keyword>
<keyword evidence="6 8" id="KW-0472">Membrane</keyword>
<dbReference type="InterPro" id="IPR051539">
    <property type="entry name" value="T4SS-coupling_protein"/>
</dbReference>